<dbReference type="InterPro" id="IPR013976">
    <property type="entry name" value="HDOD"/>
</dbReference>
<evidence type="ECO:0000259" key="1">
    <source>
        <dbReference type="PROSITE" id="PS50883"/>
    </source>
</evidence>
<comment type="caution">
    <text evidence="3">The sequence shown here is derived from an EMBL/GenBank/DDBJ whole genome shotgun (WGS) entry which is preliminary data.</text>
</comment>
<dbReference type="PANTHER" id="PTHR33525">
    <property type="match status" value="1"/>
</dbReference>
<accession>A0ABM8ZUB8</accession>
<dbReference type="Gene3D" id="3.20.20.450">
    <property type="entry name" value="EAL domain"/>
    <property type="match status" value="1"/>
</dbReference>
<evidence type="ECO:0000259" key="2">
    <source>
        <dbReference type="PROSITE" id="PS51833"/>
    </source>
</evidence>
<dbReference type="PROSITE" id="PS50883">
    <property type="entry name" value="EAL"/>
    <property type="match status" value="1"/>
</dbReference>
<evidence type="ECO:0000313" key="4">
    <source>
        <dbReference type="Proteomes" id="UP000838672"/>
    </source>
</evidence>
<evidence type="ECO:0000313" key="3">
    <source>
        <dbReference type="EMBL" id="CAH0533905.1"/>
    </source>
</evidence>
<dbReference type="EMBL" id="CAKLDI010000001">
    <property type="protein sequence ID" value="CAH0533905.1"/>
    <property type="molecule type" value="Genomic_DNA"/>
</dbReference>
<dbReference type="SUPFAM" id="SSF141868">
    <property type="entry name" value="EAL domain-like"/>
    <property type="match status" value="1"/>
</dbReference>
<name>A0ABM8ZUB8_9VIBR</name>
<gene>
    <name evidence="3" type="primary">cdgJ_1</name>
    <name evidence="3" type="ORF">VST7929_01782</name>
</gene>
<sequence length="403" mass="46133">MYSYVARQPILTRKKETFGYELLFRNGPENAFPRLSAEQATNKLLLENYWSDDIDKITDGKPSFINFPQDSLLRGLPTLLPRDKVIIEVLETATPNDSLYNALRILAGKGYILALDDFIPSEEWLRFLPLVRLIKFDISVLSIEKVRNFVRQHRSPKLRFLAERVETHEQFEAAKAAGFDLFQGYFFSRPQMLQRKEINSSKITILQIFAEVCQTEIDYNKVERLLATDVSMSYKLLRFVNNQRSLAAKPIESFKQALVFLGEMQLRRFVSIVATAQASDDKPSSLYQLSLQRAKMCESLADKIGLRAQANRAFLVGLFSLLDSLLDTPIDVIIEKLPLSEDIILALTEHEGPLGELLYYVQNYDQANWAELEQQGILLDISDEVIAASYVEAVEWAQSFKIE</sequence>
<dbReference type="InterPro" id="IPR035919">
    <property type="entry name" value="EAL_sf"/>
</dbReference>
<dbReference type="RefSeq" id="WP_237466322.1">
    <property type="nucleotide sequence ID" value="NZ_CAKLDI010000001.1"/>
</dbReference>
<dbReference type="InterPro" id="IPR052340">
    <property type="entry name" value="RNase_Y/CdgJ"/>
</dbReference>
<organism evidence="3 4">
    <name type="scientific">Vibrio stylophorae</name>
    <dbReference type="NCBI Taxonomy" id="659351"/>
    <lineage>
        <taxon>Bacteria</taxon>
        <taxon>Pseudomonadati</taxon>
        <taxon>Pseudomonadota</taxon>
        <taxon>Gammaproteobacteria</taxon>
        <taxon>Vibrionales</taxon>
        <taxon>Vibrionaceae</taxon>
        <taxon>Vibrio</taxon>
    </lineage>
</organism>
<dbReference type="PIRSF" id="PIRSF003180">
    <property type="entry name" value="DiGMPpdiest_YuxH"/>
    <property type="match status" value="1"/>
</dbReference>
<dbReference type="InterPro" id="IPR001633">
    <property type="entry name" value="EAL_dom"/>
</dbReference>
<feature type="domain" description="EAL" evidence="1">
    <location>
        <begin position="1"/>
        <end position="204"/>
    </location>
</feature>
<dbReference type="Pfam" id="PF08668">
    <property type="entry name" value="HDOD"/>
    <property type="match status" value="1"/>
</dbReference>
<dbReference type="PANTHER" id="PTHR33525:SF4">
    <property type="entry name" value="CYCLIC DI-GMP PHOSPHODIESTERASE CDGJ"/>
    <property type="match status" value="1"/>
</dbReference>
<dbReference type="Gene3D" id="1.10.3210.10">
    <property type="entry name" value="Hypothetical protein af1432"/>
    <property type="match status" value="1"/>
</dbReference>
<reference evidence="3" key="1">
    <citation type="submission" date="2021-11" db="EMBL/GenBank/DDBJ databases">
        <authorList>
            <person name="Rodrigo-Torres L."/>
            <person name="Arahal R. D."/>
            <person name="Lucena T."/>
        </authorList>
    </citation>
    <scope>NUCLEOTIDE SEQUENCE</scope>
    <source>
        <strain evidence="3">CECT 7929</strain>
    </source>
</reference>
<dbReference type="InterPro" id="IPR014408">
    <property type="entry name" value="dGMP_Pdiesterase_EAL/HD-GYP"/>
</dbReference>
<dbReference type="GO" id="GO:0071111">
    <property type="term" value="F:cyclic-guanylate-specific phosphodiesterase activity"/>
    <property type="evidence" value="ECO:0007669"/>
    <property type="project" value="UniProtKB-EC"/>
</dbReference>
<feature type="domain" description="HDOD" evidence="2">
    <location>
        <begin position="198"/>
        <end position="385"/>
    </location>
</feature>
<keyword evidence="4" id="KW-1185">Reference proteome</keyword>
<dbReference type="Pfam" id="PF00563">
    <property type="entry name" value="EAL"/>
    <property type="match status" value="1"/>
</dbReference>
<proteinExistence type="predicted"/>
<dbReference type="SUPFAM" id="SSF109604">
    <property type="entry name" value="HD-domain/PDEase-like"/>
    <property type="match status" value="1"/>
</dbReference>
<keyword evidence="3" id="KW-0378">Hydrolase</keyword>
<dbReference type="PROSITE" id="PS51833">
    <property type="entry name" value="HDOD"/>
    <property type="match status" value="1"/>
</dbReference>
<protein>
    <submittedName>
        <fullName evidence="3">Cyclic di-GMP phosphodiesterase CdgJ</fullName>
        <ecNumber evidence="3">3.1.4.52</ecNumber>
    </submittedName>
</protein>
<dbReference type="EC" id="3.1.4.52" evidence="3"/>
<dbReference type="Proteomes" id="UP000838672">
    <property type="component" value="Unassembled WGS sequence"/>
</dbReference>